<gene>
    <name evidence="1" type="ORF">J3998_06550</name>
</gene>
<organism evidence="1 2">
    <name type="scientific">Thiomicrorhabdus marina</name>
    <dbReference type="NCBI Taxonomy" id="2818442"/>
    <lineage>
        <taxon>Bacteria</taxon>
        <taxon>Pseudomonadati</taxon>
        <taxon>Pseudomonadota</taxon>
        <taxon>Gammaproteobacteria</taxon>
        <taxon>Thiotrichales</taxon>
        <taxon>Piscirickettsiaceae</taxon>
        <taxon>Thiomicrorhabdus</taxon>
    </lineage>
</organism>
<accession>A0ABS3Q572</accession>
<proteinExistence type="predicted"/>
<dbReference type="Proteomes" id="UP000664835">
    <property type="component" value="Unassembled WGS sequence"/>
</dbReference>
<name>A0ABS3Q572_9GAMM</name>
<dbReference type="RefSeq" id="WP_208148887.1">
    <property type="nucleotide sequence ID" value="NZ_JAGETV010000008.1"/>
</dbReference>
<comment type="caution">
    <text evidence="1">The sequence shown here is derived from an EMBL/GenBank/DDBJ whole genome shotgun (WGS) entry which is preliminary data.</text>
</comment>
<protein>
    <submittedName>
        <fullName evidence="1">Uncharacterized protein</fullName>
    </submittedName>
</protein>
<reference evidence="1 2" key="1">
    <citation type="submission" date="2021-03" db="EMBL/GenBank/DDBJ databases">
        <title>Thiomicrorhabdus sp.nov.,novel sulfur-oxidizing bacteria isolated from coastal sediment.</title>
        <authorList>
            <person name="Liu X."/>
        </authorList>
    </citation>
    <scope>NUCLEOTIDE SEQUENCE [LARGE SCALE GENOMIC DNA]</scope>
    <source>
        <strain evidence="1 2">6S2-11</strain>
    </source>
</reference>
<evidence type="ECO:0000313" key="2">
    <source>
        <dbReference type="Proteomes" id="UP000664835"/>
    </source>
</evidence>
<keyword evidence="2" id="KW-1185">Reference proteome</keyword>
<evidence type="ECO:0000313" key="1">
    <source>
        <dbReference type="EMBL" id="MBO1927233.1"/>
    </source>
</evidence>
<dbReference type="EMBL" id="JAGETV010000008">
    <property type="protein sequence ID" value="MBO1927233.1"/>
    <property type="molecule type" value="Genomic_DNA"/>
</dbReference>
<sequence>MSIHNVHNGMPWFSASFGYLKKPIDQIENPEQNLMKIDLENPVTISMDAIRKHAEENENFELFEPKSYQDIADKMSDIIDETLTSLGLPNDIAVDLQYNGFGQPEYQIDHPRADEIKSALQQHGLFERIAEFGHNSYMLNSAEEARVEVLQNHQGSKDLAIEKIRQAIEEVYAKTFLYDDNGSQIDLFLE</sequence>